<organism evidence="1 2">
    <name type="scientific">Pythium insidiosum</name>
    <name type="common">Pythiosis disease agent</name>
    <dbReference type="NCBI Taxonomy" id="114742"/>
    <lineage>
        <taxon>Eukaryota</taxon>
        <taxon>Sar</taxon>
        <taxon>Stramenopiles</taxon>
        <taxon>Oomycota</taxon>
        <taxon>Peronosporomycetes</taxon>
        <taxon>Pythiales</taxon>
        <taxon>Pythiaceae</taxon>
        <taxon>Pythium</taxon>
    </lineage>
</organism>
<dbReference type="AlphaFoldDB" id="A0AAD5QFE3"/>
<accession>A0AAD5QFE3</accession>
<reference evidence="1" key="1">
    <citation type="submission" date="2021-12" db="EMBL/GenBank/DDBJ databases">
        <title>Prjna785345.</title>
        <authorList>
            <person name="Rujirawat T."/>
            <person name="Krajaejun T."/>
        </authorList>
    </citation>
    <scope>NUCLEOTIDE SEQUENCE</scope>
    <source>
        <strain evidence="1">Pi057C3</strain>
    </source>
</reference>
<dbReference type="Proteomes" id="UP001209570">
    <property type="component" value="Unassembled WGS sequence"/>
</dbReference>
<sequence length="435" mass="48826">MVLMRRLMTRPGVDPRALHLLSLDRDDCPMEQRGCAFCDDADRGVALKLEPLWLARASGDGTFAKVVHRAIYKWDDVAATPAFHALRRWLLACAGGAERTQPVELRISLFQFVRAQAAQLKTLAVCEATDHQMRRSHFALVGHMCRSLFASESALRLDRLRIGTPLDEADLKYMIAVLESTAASRPPKSAVHELDVPIESLALKNYEDDWPIEAIAFVRLFRVLGRRLKTLDIRWLPCDELAAVIVRGCPNLEHLALRYQDEGFLSTLLESYAQRPCRLQRLTVVSGSRAMDLGELLRVLSTPTHALSRVLRALDINATGQDKDAVFALADGLQKMLRVNGTLRSVVLRDSNRSPESMDCTKRGGGWSSQLPPMRHRLAALSALRRWHFPVEVLAGVLTLAGRPVVRFRLRNRVSGDYDDRIGETVCLRQRGREA</sequence>
<dbReference type="Gene3D" id="3.80.10.10">
    <property type="entry name" value="Ribonuclease Inhibitor"/>
    <property type="match status" value="1"/>
</dbReference>
<dbReference type="InterPro" id="IPR032675">
    <property type="entry name" value="LRR_dom_sf"/>
</dbReference>
<evidence type="ECO:0000313" key="1">
    <source>
        <dbReference type="EMBL" id="KAJ0409916.1"/>
    </source>
</evidence>
<proteinExistence type="predicted"/>
<keyword evidence="2" id="KW-1185">Reference proteome</keyword>
<dbReference type="SUPFAM" id="SSF52047">
    <property type="entry name" value="RNI-like"/>
    <property type="match status" value="1"/>
</dbReference>
<name>A0AAD5QFE3_PYTIN</name>
<protein>
    <submittedName>
        <fullName evidence="1">Uncharacterized protein</fullName>
    </submittedName>
</protein>
<dbReference type="EMBL" id="JAKCXM010000002">
    <property type="protein sequence ID" value="KAJ0409916.1"/>
    <property type="molecule type" value="Genomic_DNA"/>
</dbReference>
<gene>
    <name evidence="1" type="ORF">P43SY_005810</name>
</gene>
<evidence type="ECO:0000313" key="2">
    <source>
        <dbReference type="Proteomes" id="UP001209570"/>
    </source>
</evidence>
<comment type="caution">
    <text evidence="1">The sequence shown here is derived from an EMBL/GenBank/DDBJ whole genome shotgun (WGS) entry which is preliminary data.</text>
</comment>